<dbReference type="InterPro" id="IPR050366">
    <property type="entry name" value="BP-dependent_transpt_permease"/>
</dbReference>
<keyword evidence="4 7" id="KW-0812">Transmembrane</keyword>
<reference evidence="9 10" key="1">
    <citation type="submission" date="2023-01" db="EMBL/GenBank/DDBJ databases">
        <title>Draft genome sequence of Nocardiopsis sp. RSe5-2 isolated from halophytes.</title>
        <authorList>
            <person name="Duangmal K."/>
            <person name="Chantavorakit T."/>
        </authorList>
    </citation>
    <scope>NUCLEOTIDE SEQUENCE [LARGE SCALE GENOMIC DNA]</scope>
    <source>
        <strain evidence="9 10">RSe5-2</strain>
    </source>
</reference>
<keyword evidence="2 7" id="KW-0813">Transport</keyword>
<accession>A0ABT4UAT1</accession>
<comment type="similarity">
    <text evidence="7">Belongs to the binding-protein-dependent transport system permease family.</text>
</comment>
<feature type="transmembrane region" description="Helical" evidence="7">
    <location>
        <begin position="243"/>
        <end position="268"/>
    </location>
</feature>
<keyword evidence="3" id="KW-1003">Cell membrane</keyword>
<evidence type="ECO:0000256" key="1">
    <source>
        <dbReference type="ARBA" id="ARBA00004651"/>
    </source>
</evidence>
<feature type="transmembrane region" description="Helical" evidence="7">
    <location>
        <begin position="84"/>
        <end position="107"/>
    </location>
</feature>
<comment type="caution">
    <text evidence="9">The sequence shown here is derived from an EMBL/GenBank/DDBJ whole genome shotgun (WGS) entry which is preliminary data.</text>
</comment>
<dbReference type="RefSeq" id="WP_270689256.1">
    <property type="nucleotide sequence ID" value="NZ_JAQFWQ010000101.1"/>
</dbReference>
<evidence type="ECO:0000256" key="5">
    <source>
        <dbReference type="ARBA" id="ARBA00022989"/>
    </source>
</evidence>
<dbReference type="PANTHER" id="PTHR43386:SF25">
    <property type="entry name" value="PEPTIDE ABC TRANSPORTER PERMEASE PROTEIN"/>
    <property type="match status" value="1"/>
</dbReference>
<evidence type="ECO:0000256" key="7">
    <source>
        <dbReference type="RuleBase" id="RU363032"/>
    </source>
</evidence>
<gene>
    <name evidence="9" type="ORF">O4J56_25505</name>
</gene>
<evidence type="ECO:0000313" key="10">
    <source>
        <dbReference type="Proteomes" id="UP001527866"/>
    </source>
</evidence>
<sequence length="284" mass="28716">MRRVRARRAVSPRRTGAASLAVGGVLAGAVVATALLSLVWTPYPPEAVDTGAALLPPGGEHLLGTDRFGRDVLSRIMAGARVTLQAGVSAVVIAAAAGVPLGVAAAMAPPWLSRLVLRANDLVLAFPALLLCIMLSAVYGGSTLTAMAAIGIATVPLFARLARAAALPVLTSEYAAAARAAGRGRVAVAVRHVLPNIADVLIVQASVAFAIAILAEAALSYLGLGTQPPTPSWGRMLQEAQGLLSSAPLLSLWPGLAVAVAVLGFNLVGDGLRDLLDAGGVREG</sequence>
<evidence type="ECO:0000259" key="8">
    <source>
        <dbReference type="PROSITE" id="PS50928"/>
    </source>
</evidence>
<comment type="subcellular location">
    <subcellularLocation>
        <location evidence="1 7">Cell membrane</location>
        <topology evidence="1 7">Multi-pass membrane protein</topology>
    </subcellularLocation>
</comment>
<dbReference type="InterPro" id="IPR035906">
    <property type="entry name" value="MetI-like_sf"/>
</dbReference>
<dbReference type="Gene3D" id="1.10.3720.10">
    <property type="entry name" value="MetI-like"/>
    <property type="match status" value="1"/>
</dbReference>
<feature type="domain" description="ABC transmembrane type-1" evidence="8">
    <location>
        <begin position="80"/>
        <end position="269"/>
    </location>
</feature>
<dbReference type="InterPro" id="IPR000515">
    <property type="entry name" value="MetI-like"/>
</dbReference>
<dbReference type="Proteomes" id="UP001527866">
    <property type="component" value="Unassembled WGS sequence"/>
</dbReference>
<dbReference type="Pfam" id="PF00528">
    <property type="entry name" value="BPD_transp_1"/>
    <property type="match status" value="1"/>
</dbReference>
<protein>
    <submittedName>
        <fullName evidence="9">ABC transporter permease</fullName>
    </submittedName>
</protein>
<organism evidence="9 10">
    <name type="scientific">Nocardiopsis endophytica</name>
    <dbReference type="NCBI Taxonomy" id="3018445"/>
    <lineage>
        <taxon>Bacteria</taxon>
        <taxon>Bacillati</taxon>
        <taxon>Actinomycetota</taxon>
        <taxon>Actinomycetes</taxon>
        <taxon>Streptosporangiales</taxon>
        <taxon>Nocardiopsidaceae</taxon>
        <taxon>Nocardiopsis</taxon>
    </lineage>
</organism>
<evidence type="ECO:0000313" key="9">
    <source>
        <dbReference type="EMBL" id="MDA2814028.1"/>
    </source>
</evidence>
<evidence type="ECO:0000256" key="4">
    <source>
        <dbReference type="ARBA" id="ARBA00022692"/>
    </source>
</evidence>
<dbReference type="EMBL" id="JAQFWQ010000101">
    <property type="protein sequence ID" value="MDA2814028.1"/>
    <property type="molecule type" value="Genomic_DNA"/>
</dbReference>
<feature type="transmembrane region" description="Helical" evidence="7">
    <location>
        <begin position="200"/>
        <end position="223"/>
    </location>
</feature>
<evidence type="ECO:0000256" key="3">
    <source>
        <dbReference type="ARBA" id="ARBA00022475"/>
    </source>
</evidence>
<dbReference type="SUPFAM" id="SSF161098">
    <property type="entry name" value="MetI-like"/>
    <property type="match status" value="1"/>
</dbReference>
<dbReference type="PROSITE" id="PS50928">
    <property type="entry name" value="ABC_TM1"/>
    <property type="match status" value="1"/>
</dbReference>
<keyword evidence="10" id="KW-1185">Reference proteome</keyword>
<keyword evidence="6 7" id="KW-0472">Membrane</keyword>
<evidence type="ECO:0000256" key="6">
    <source>
        <dbReference type="ARBA" id="ARBA00023136"/>
    </source>
</evidence>
<feature type="transmembrane region" description="Helical" evidence="7">
    <location>
        <begin position="20"/>
        <end position="40"/>
    </location>
</feature>
<proteinExistence type="inferred from homology"/>
<feature type="transmembrane region" description="Helical" evidence="7">
    <location>
        <begin position="119"/>
        <end position="138"/>
    </location>
</feature>
<name>A0ABT4UAT1_9ACTN</name>
<dbReference type="PANTHER" id="PTHR43386">
    <property type="entry name" value="OLIGOPEPTIDE TRANSPORT SYSTEM PERMEASE PROTEIN APPC"/>
    <property type="match status" value="1"/>
</dbReference>
<keyword evidence="5 7" id="KW-1133">Transmembrane helix</keyword>
<evidence type="ECO:0000256" key="2">
    <source>
        <dbReference type="ARBA" id="ARBA00022448"/>
    </source>
</evidence>